<comment type="caution">
    <text evidence="1">The sequence shown here is derived from an EMBL/GenBank/DDBJ whole genome shotgun (WGS) entry which is preliminary data.</text>
</comment>
<dbReference type="EMBL" id="JANQDX010000011">
    <property type="protein sequence ID" value="KAL0916153.1"/>
    <property type="molecule type" value="Genomic_DNA"/>
</dbReference>
<organism evidence="1 7">
    <name type="scientific">Dendrobium thyrsiflorum</name>
    <name type="common">Pinecone-like raceme dendrobium</name>
    <name type="synonym">Orchid</name>
    <dbReference type="NCBI Taxonomy" id="117978"/>
    <lineage>
        <taxon>Eukaryota</taxon>
        <taxon>Viridiplantae</taxon>
        <taxon>Streptophyta</taxon>
        <taxon>Embryophyta</taxon>
        <taxon>Tracheophyta</taxon>
        <taxon>Spermatophyta</taxon>
        <taxon>Magnoliopsida</taxon>
        <taxon>Liliopsida</taxon>
        <taxon>Asparagales</taxon>
        <taxon>Orchidaceae</taxon>
        <taxon>Epidendroideae</taxon>
        <taxon>Malaxideae</taxon>
        <taxon>Dendrobiinae</taxon>
        <taxon>Dendrobium</taxon>
    </lineage>
</organism>
<dbReference type="EMBL" id="JANQDX010000018">
    <property type="protein sequence ID" value="KAL0907221.1"/>
    <property type="molecule type" value="Genomic_DNA"/>
</dbReference>
<evidence type="ECO:0000313" key="3">
    <source>
        <dbReference type="EMBL" id="KAL0912575.1"/>
    </source>
</evidence>
<dbReference type="EMBL" id="JANQDX010000018">
    <property type="protein sequence ID" value="KAL0906540.1"/>
    <property type="molecule type" value="Genomic_DNA"/>
</dbReference>
<evidence type="ECO:0000313" key="7">
    <source>
        <dbReference type="Proteomes" id="UP001552299"/>
    </source>
</evidence>
<dbReference type="EMBL" id="JANQDX010000002">
    <property type="protein sequence ID" value="KAL0927237.1"/>
    <property type="molecule type" value="Genomic_DNA"/>
</dbReference>
<protein>
    <submittedName>
        <fullName evidence="1">Uncharacterized protein</fullName>
    </submittedName>
</protein>
<dbReference type="Proteomes" id="UP001552299">
    <property type="component" value="Unassembled WGS sequence"/>
</dbReference>
<accession>A0ABD0U3E8</accession>
<dbReference type="EMBL" id="JANQDX010000014">
    <property type="protein sequence ID" value="KAL0912575.1"/>
    <property type="molecule type" value="Genomic_DNA"/>
</dbReference>
<evidence type="ECO:0000313" key="1">
    <source>
        <dbReference type="EMBL" id="KAL0906540.1"/>
    </source>
</evidence>
<dbReference type="AlphaFoldDB" id="A0ABD0U3E8"/>
<gene>
    <name evidence="6" type="ORF">M5K25_001400</name>
    <name evidence="5" type="ORF">M5K25_007260</name>
    <name evidence="4" type="ORF">M5K25_013642</name>
    <name evidence="3" type="ORF">M5K25_018557</name>
    <name evidence="1" type="ORF">M5K25_025041</name>
    <name evidence="2" type="ORF">M5K25_025775</name>
</gene>
<keyword evidence="7" id="KW-1185">Reference proteome</keyword>
<evidence type="ECO:0000313" key="4">
    <source>
        <dbReference type="EMBL" id="KAL0916153.1"/>
    </source>
</evidence>
<sequence>MAPKLRWRTTNLHLGMPTKDFVKHRTKKLHERMKTCIDGPLEAMARANEIYRCCAHFWYEFPDRLLCVSHREAMMEKENRTGDFLNAQGWKCVEKKFFEKYNHLVSQHFMQMRFHQLARVSKQEGTILPFIDRSSTDTDNVILYQPWRRTEDNFILNLFDELIKPRRGGTRRLFLNLQDWQDIQFEYMTVFGCCPTLTQLQARVRKLRSDSIK</sequence>
<dbReference type="EMBL" id="JANQDX010000006">
    <property type="protein sequence ID" value="KAL0923215.1"/>
    <property type="molecule type" value="Genomic_DNA"/>
</dbReference>
<evidence type="ECO:0000313" key="5">
    <source>
        <dbReference type="EMBL" id="KAL0923215.1"/>
    </source>
</evidence>
<proteinExistence type="predicted"/>
<evidence type="ECO:0000313" key="6">
    <source>
        <dbReference type="EMBL" id="KAL0927237.1"/>
    </source>
</evidence>
<reference evidence="1 7" key="1">
    <citation type="journal article" date="2024" name="Plant Biotechnol. J.">
        <title>Dendrobium thyrsiflorum genome and its molecular insights into genes involved in important horticultural traits.</title>
        <authorList>
            <person name="Chen B."/>
            <person name="Wang J.Y."/>
            <person name="Zheng P.J."/>
            <person name="Li K.L."/>
            <person name="Liang Y.M."/>
            <person name="Chen X.F."/>
            <person name="Zhang C."/>
            <person name="Zhao X."/>
            <person name="He X."/>
            <person name="Zhang G.Q."/>
            <person name="Liu Z.J."/>
            <person name="Xu Q."/>
        </authorList>
    </citation>
    <scope>NUCLEOTIDE SEQUENCE [LARGE SCALE GENOMIC DNA]</scope>
    <source>
        <strain evidence="1">GZMU011</strain>
    </source>
</reference>
<name>A0ABD0U3E8_DENTH</name>
<evidence type="ECO:0000313" key="2">
    <source>
        <dbReference type="EMBL" id="KAL0907221.1"/>
    </source>
</evidence>